<dbReference type="EC" id="2.7.8.7" evidence="8"/>
<dbReference type="InterPro" id="IPR008278">
    <property type="entry name" value="4-PPantetheinyl_Trfase_dom"/>
</dbReference>
<reference evidence="10 11" key="1">
    <citation type="submission" date="2017-11" db="EMBL/GenBank/DDBJ databases">
        <title>Evolution of Phototrophy in the Chloroflexi Phylum Driven by Horizontal Gene Transfer.</title>
        <authorList>
            <person name="Ward L.M."/>
            <person name="Hemp J."/>
            <person name="Shih P.M."/>
            <person name="Mcglynn S.E."/>
            <person name="Fischer W."/>
        </authorList>
    </citation>
    <scope>NUCLEOTIDE SEQUENCE [LARGE SCALE GENOMIC DNA]</scope>
    <source>
        <strain evidence="10">JP3_7</strain>
    </source>
</reference>
<dbReference type="Pfam" id="PF01648">
    <property type="entry name" value="ACPS"/>
    <property type="match status" value="1"/>
</dbReference>
<dbReference type="InterPro" id="IPR037143">
    <property type="entry name" value="4-PPantetheinyl_Trfase_dom_sf"/>
</dbReference>
<evidence type="ECO:0000256" key="8">
    <source>
        <dbReference type="HAMAP-Rule" id="MF_00101"/>
    </source>
</evidence>
<evidence type="ECO:0000256" key="4">
    <source>
        <dbReference type="ARBA" id="ARBA00022832"/>
    </source>
</evidence>
<comment type="function">
    <text evidence="8">Transfers the 4'-phosphopantetheine moiety from coenzyme A to a Ser of acyl-carrier-protein.</text>
</comment>
<protein>
    <recommendedName>
        <fullName evidence="8">Holo-[acyl-carrier-protein] synthase</fullName>
        <shortName evidence="8">Holo-ACP synthase</shortName>
        <ecNumber evidence="8">2.7.8.7</ecNumber>
    </recommendedName>
    <alternativeName>
        <fullName evidence="8">4'-phosphopantetheinyl transferase AcpS</fullName>
    </alternativeName>
</protein>
<dbReference type="InterPro" id="IPR004568">
    <property type="entry name" value="Ppantetheine-prot_Trfase_dom"/>
</dbReference>
<gene>
    <name evidence="8 10" type="primary">acpS</name>
    <name evidence="10" type="ORF">CUN48_10250</name>
</gene>
<proteinExistence type="inferred from homology"/>
<evidence type="ECO:0000256" key="2">
    <source>
        <dbReference type="ARBA" id="ARBA00022679"/>
    </source>
</evidence>
<dbReference type="EMBL" id="PGTN01000066">
    <property type="protein sequence ID" value="PJF47126.1"/>
    <property type="molecule type" value="Genomic_DNA"/>
</dbReference>
<dbReference type="GO" id="GO:0000287">
    <property type="term" value="F:magnesium ion binding"/>
    <property type="evidence" value="ECO:0007669"/>
    <property type="project" value="UniProtKB-UniRule"/>
</dbReference>
<keyword evidence="1 8" id="KW-0444">Lipid biosynthesis</keyword>
<keyword evidence="5 8" id="KW-0460">Magnesium</keyword>
<dbReference type="InterPro" id="IPR002582">
    <property type="entry name" value="ACPS"/>
</dbReference>
<keyword evidence="8" id="KW-0963">Cytoplasm</keyword>
<dbReference type="AlphaFoldDB" id="A0A2M8QBF1"/>
<accession>A0A2M8QBF1</accession>
<comment type="similarity">
    <text evidence="8">Belongs to the P-Pant transferase superfamily. AcpS family.</text>
</comment>
<keyword evidence="7 8" id="KW-0275">Fatty acid biosynthesis</keyword>
<evidence type="ECO:0000259" key="9">
    <source>
        <dbReference type="Pfam" id="PF01648"/>
    </source>
</evidence>
<name>A0A2M8QBF1_9CHLR</name>
<dbReference type="NCBIfam" id="TIGR00556">
    <property type="entry name" value="pantethn_trn"/>
    <property type="match status" value="1"/>
</dbReference>
<keyword evidence="3 8" id="KW-0479">Metal-binding</keyword>
<evidence type="ECO:0000256" key="3">
    <source>
        <dbReference type="ARBA" id="ARBA00022723"/>
    </source>
</evidence>
<evidence type="ECO:0000256" key="1">
    <source>
        <dbReference type="ARBA" id="ARBA00022516"/>
    </source>
</evidence>
<feature type="domain" description="4'-phosphopantetheinyl transferase" evidence="9">
    <location>
        <begin position="5"/>
        <end position="120"/>
    </location>
</feature>
<comment type="caution">
    <text evidence="10">The sequence shown here is derived from an EMBL/GenBank/DDBJ whole genome shotgun (WGS) entry which is preliminary data.</text>
</comment>
<feature type="binding site" evidence="8">
    <location>
        <position position="7"/>
    </location>
    <ligand>
        <name>Mg(2+)</name>
        <dbReference type="ChEBI" id="CHEBI:18420"/>
    </ligand>
</feature>
<dbReference type="NCBIfam" id="TIGR00516">
    <property type="entry name" value="acpS"/>
    <property type="match status" value="1"/>
</dbReference>
<dbReference type="Gene3D" id="3.90.470.20">
    <property type="entry name" value="4'-phosphopantetheinyl transferase domain"/>
    <property type="match status" value="1"/>
</dbReference>
<sequence length="124" mass="13753">MLTTGVDIIHIPRVEEAVARYGDRFLRRVFTPHELAYCRGRIPELAARFAAKEAVSKTLGVGMRTLSRHGIGWHDAEVINGHSGKPGVHLHGRAAHLAAELHLTQWALSLSHEREYAIAFVVAM</sequence>
<keyword evidence="6 8" id="KW-0443">Lipid metabolism</keyword>
<dbReference type="HAMAP" id="MF_00101">
    <property type="entry name" value="AcpS"/>
    <property type="match status" value="1"/>
</dbReference>
<comment type="subcellular location">
    <subcellularLocation>
        <location evidence="8">Cytoplasm</location>
    </subcellularLocation>
</comment>
<dbReference type="GO" id="GO:0005737">
    <property type="term" value="C:cytoplasm"/>
    <property type="evidence" value="ECO:0007669"/>
    <property type="project" value="UniProtKB-SubCell"/>
</dbReference>
<evidence type="ECO:0000256" key="5">
    <source>
        <dbReference type="ARBA" id="ARBA00022842"/>
    </source>
</evidence>
<dbReference type="GO" id="GO:0006633">
    <property type="term" value="P:fatty acid biosynthetic process"/>
    <property type="evidence" value="ECO:0007669"/>
    <property type="project" value="UniProtKB-UniRule"/>
</dbReference>
<feature type="binding site" evidence="8">
    <location>
        <position position="53"/>
    </location>
    <ligand>
        <name>Mg(2+)</name>
        <dbReference type="ChEBI" id="CHEBI:18420"/>
    </ligand>
</feature>
<organism evidence="10 11">
    <name type="scientific">Candidatus Thermofonsia Clade 3 bacterium</name>
    <dbReference type="NCBI Taxonomy" id="2364212"/>
    <lineage>
        <taxon>Bacteria</taxon>
        <taxon>Bacillati</taxon>
        <taxon>Chloroflexota</taxon>
        <taxon>Candidatus Thermofontia</taxon>
        <taxon>Candidatus Thermofonsia Clade 3</taxon>
    </lineage>
</organism>
<keyword evidence="2 8" id="KW-0808">Transferase</keyword>
<dbReference type="SUPFAM" id="SSF56214">
    <property type="entry name" value="4'-phosphopantetheinyl transferase"/>
    <property type="match status" value="1"/>
</dbReference>
<dbReference type="GO" id="GO:0008897">
    <property type="term" value="F:holo-[acyl-carrier-protein] synthase activity"/>
    <property type="evidence" value="ECO:0007669"/>
    <property type="project" value="UniProtKB-UniRule"/>
</dbReference>
<evidence type="ECO:0000256" key="7">
    <source>
        <dbReference type="ARBA" id="ARBA00023160"/>
    </source>
</evidence>
<evidence type="ECO:0000313" key="11">
    <source>
        <dbReference type="Proteomes" id="UP000230790"/>
    </source>
</evidence>
<evidence type="ECO:0000256" key="6">
    <source>
        <dbReference type="ARBA" id="ARBA00023098"/>
    </source>
</evidence>
<evidence type="ECO:0000313" key="10">
    <source>
        <dbReference type="EMBL" id="PJF47126.1"/>
    </source>
</evidence>
<dbReference type="Proteomes" id="UP000230790">
    <property type="component" value="Unassembled WGS sequence"/>
</dbReference>
<keyword evidence="4 8" id="KW-0276">Fatty acid metabolism</keyword>
<comment type="cofactor">
    <cofactor evidence="8">
        <name>Mg(2+)</name>
        <dbReference type="ChEBI" id="CHEBI:18420"/>
    </cofactor>
</comment>
<comment type="catalytic activity">
    <reaction evidence="8">
        <text>apo-[ACP] + CoA = holo-[ACP] + adenosine 3',5'-bisphosphate + H(+)</text>
        <dbReference type="Rhea" id="RHEA:12068"/>
        <dbReference type="Rhea" id="RHEA-COMP:9685"/>
        <dbReference type="Rhea" id="RHEA-COMP:9690"/>
        <dbReference type="ChEBI" id="CHEBI:15378"/>
        <dbReference type="ChEBI" id="CHEBI:29999"/>
        <dbReference type="ChEBI" id="CHEBI:57287"/>
        <dbReference type="ChEBI" id="CHEBI:58343"/>
        <dbReference type="ChEBI" id="CHEBI:64479"/>
        <dbReference type="EC" id="2.7.8.7"/>
    </reaction>
</comment>